<keyword evidence="4" id="KW-1185">Reference proteome</keyword>
<evidence type="ECO:0000259" key="1">
    <source>
        <dbReference type="Pfam" id="PF00149"/>
    </source>
</evidence>
<name>A0A2X2X7N3_CHRJE</name>
<proteinExistence type="predicted"/>
<sequence>MRTFVIGDIHGCYDELIALTQAINLKDEDLLISLGDLVDRGNQSKEVYEFFKNRPNSVVLMGNHERKHLNGTLSYAQEIVKVQFGEQYSEFIDWIKNLNYYYETEDAIIIHAFFEHDKRLEEQKEEVLSGTTSGDRYLEKKYPENTYWNEFYKGEKPIIYGHHVVGDCPKILNNTYGIDTGSCHGNYLTAIELPSFQIHQVKAQKDYWIEEQRKWQIPVLKNKNWNEMTFTEIDKQLAKLAYIQEEEIVGFLSGLQEWKTQLQNSLKEIKRIIDDTTRSIVEKNPETFPLEAQKYSFSGYLYKSRSNRLELKDLEKHIDTPQKVMNMQMELKKEQ</sequence>
<reference evidence="2 4" key="1">
    <citation type="submission" date="2016-10" db="EMBL/GenBank/DDBJ databases">
        <authorList>
            <person name="Varghese N."/>
            <person name="Submissions S."/>
        </authorList>
    </citation>
    <scope>NUCLEOTIDE SEQUENCE [LARGE SCALE GENOMIC DNA]</scope>
    <source>
        <strain evidence="2 4">DSM 19299</strain>
    </source>
</reference>
<evidence type="ECO:0000313" key="5">
    <source>
        <dbReference type="Proteomes" id="UP000251670"/>
    </source>
</evidence>
<dbReference type="Pfam" id="PF00149">
    <property type="entry name" value="Metallophos"/>
    <property type="match status" value="1"/>
</dbReference>
<dbReference type="AlphaFoldDB" id="A0A2X2X7N3"/>
<reference evidence="3 5" key="2">
    <citation type="submission" date="2018-06" db="EMBL/GenBank/DDBJ databases">
        <authorList>
            <consortium name="Pathogen Informatics"/>
            <person name="Doyle S."/>
        </authorList>
    </citation>
    <scope>NUCLEOTIDE SEQUENCE [LARGE SCALE GENOMIC DNA]</scope>
    <source>
        <strain evidence="3 5">NCTC13492</strain>
    </source>
</reference>
<dbReference type="PANTHER" id="PTHR42850:SF4">
    <property type="entry name" value="ZINC-DEPENDENT ENDOPOLYPHOSPHATASE"/>
    <property type="match status" value="1"/>
</dbReference>
<dbReference type="InterPro" id="IPR050126">
    <property type="entry name" value="Ap4A_hydrolase"/>
</dbReference>
<protein>
    <submittedName>
        <fullName evidence="3">Bis(5'-nucleosyl)-tetraphosphatase prpE [asymmetrical]</fullName>
        <ecNumber evidence="3">3.6.1.17</ecNumber>
    </submittedName>
    <submittedName>
        <fullName evidence="2">Serine/threonine protein phosphatase 1</fullName>
    </submittedName>
</protein>
<dbReference type="InterPro" id="IPR029052">
    <property type="entry name" value="Metallo-depent_PP-like"/>
</dbReference>
<gene>
    <name evidence="3" type="primary">prpE</name>
    <name evidence="3" type="ORF">NCTC13492_03236</name>
    <name evidence="2" type="ORF">SAMN05421542_3833</name>
</gene>
<dbReference type="GO" id="GO:0016791">
    <property type="term" value="F:phosphatase activity"/>
    <property type="evidence" value="ECO:0007669"/>
    <property type="project" value="TreeGrafter"/>
</dbReference>
<dbReference type="PANTHER" id="PTHR42850">
    <property type="entry name" value="METALLOPHOSPHOESTERASE"/>
    <property type="match status" value="1"/>
</dbReference>
<dbReference type="STRING" id="445960.SAMN05421542_3833"/>
<evidence type="ECO:0000313" key="2">
    <source>
        <dbReference type="EMBL" id="SDJ56831.1"/>
    </source>
</evidence>
<dbReference type="EC" id="3.6.1.17" evidence="3"/>
<dbReference type="Proteomes" id="UP000251670">
    <property type="component" value="Unassembled WGS sequence"/>
</dbReference>
<organism evidence="3 5">
    <name type="scientific">Chryseobacterium jejuense</name>
    <dbReference type="NCBI Taxonomy" id="445960"/>
    <lineage>
        <taxon>Bacteria</taxon>
        <taxon>Pseudomonadati</taxon>
        <taxon>Bacteroidota</taxon>
        <taxon>Flavobacteriia</taxon>
        <taxon>Flavobacteriales</taxon>
        <taxon>Weeksellaceae</taxon>
        <taxon>Chryseobacterium group</taxon>
        <taxon>Chryseobacterium</taxon>
    </lineage>
</organism>
<accession>A0A2X2X7N3</accession>
<dbReference type="GO" id="GO:0004081">
    <property type="term" value="F:bis(5'-nucleosyl)-tetraphosphatase (asymmetrical) activity"/>
    <property type="evidence" value="ECO:0007669"/>
    <property type="project" value="UniProtKB-EC"/>
</dbReference>
<dbReference type="InterPro" id="IPR004843">
    <property type="entry name" value="Calcineurin-like_PHP"/>
</dbReference>
<dbReference type="EMBL" id="UAWB01000012">
    <property type="protein sequence ID" value="SQB46173.1"/>
    <property type="molecule type" value="Genomic_DNA"/>
</dbReference>
<dbReference type="RefSeq" id="WP_089738299.1">
    <property type="nucleotide sequence ID" value="NZ_FNEG01000006.1"/>
</dbReference>
<dbReference type="EMBL" id="FNEG01000006">
    <property type="protein sequence ID" value="SDJ56831.1"/>
    <property type="molecule type" value="Genomic_DNA"/>
</dbReference>
<dbReference type="Proteomes" id="UP000199426">
    <property type="component" value="Unassembled WGS sequence"/>
</dbReference>
<feature type="domain" description="Calcineurin-like phosphoesterase" evidence="1">
    <location>
        <begin position="1"/>
        <end position="166"/>
    </location>
</feature>
<evidence type="ECO:0000313" key="3">
    <source>
        <dbReference type="EMBL" id="SQB46173.1"/>
    </source>
</evidence>
<keyword evidence="3" id="KW-0378">Hydrolase</keyword>
<dbReference type="OrthoDB" id="9808081at2"/>
<dbReference type="Gene3D" id="3.60.21.10">
    <property type="match status" value="1"/>
</dbReference>
<evidence type="ECO:0000313" key="4">
    <source>
        <dbReference type="Proteomes" id="UP000199426"/>
    </source>
</evidence>
<dbReference type="GO" id="GO:0005737">
    <property type="term" value="C:cytoplasm"/>
    <property type="evidence" value="ECO:0007669"/>
    <property type="project" value="TreeGrafter"/>
</dbReference>
<dbReference type="SUPFAM" id="SSF56300">
    <property type="entry name" value="Metallo-dependent phosphatases"/>
    <property type="match status" value="1"/>
</dbReference>